<dbReference type="GO" id="GO:0000056">
    <property type="term" value="P:ribosomal small subunit export from nucleus"/>
    <property type="evidence" value="ECO:0007669"/>
    <property type="project" value="EnsemblFungi"/>
</dbReference>
<dbReference type="GO" id="GO:0044614">
    <property type="term" value="C:nuclear pore cytoplasmic filaments"/>
    <property type="evidence" value="ECO:0007669"/>
    <property type="project" value="EnsemblFungi"/>
</dbReference>
<organism evidence="8 9">
    <name type="scientific">Zygosaccharomyces rouxii</name>
    <dbReference type="NCBI Taxonomy" id="4956"/>
    <lineage>
        <taxon>Eukaryota</taxon>
        <taxon>Fungi</taxon>
        <taxon>Dikarya</taxon>
        <taxon>Ascomycota</taxon>
        <taxon>Saccharomycotina</taxon>
        <taxon>Saccharomycetes</taxon>
        <taxon>Saccharomycetales</taxon>
        <taxon>Saccharomycetaceae</taxon>
        <taxon>Zygosaccharomyces</taxon>
    </lineage>
</organism>
<name>A0A1Q3A6X3_ZYGRO</name>
<evidence type="ECO:0000256" key="4">
    <source>
        <dbReference type="ARBA" id="ARBA00022927"/>
    </source>
</evidence>
<dbReference type="Proteomes" id="UP000187013">
    <property type="component" value="Unassembled WGS sequence"/>
</dbReference>
<keyword evidence="4" id="KW-0653">Protein transport</keyword>
<dbReference type="GO" id="GO:0044612">
    <property type="term" value="C:nuclear pore linkers"/>
    <property type="evidence" value="ECO:0007669"/>
    <property type="project" value="EnsemblFungi"/>
</dbReference>
<evidence type="ECO:0000313" key="8">
    <source>
        <dbReference type="EMBL" id="GAV51452.1"/>
    </source>
</evidence>
<evidence type="ECO:0000256" key="3">
    <source>
        <dbReference type="ARBA" id="ARBA00022816"/>
    </source>
</evidence>
<evidence type="ECO:0000256" key="2">
    <source>
        <dbReference type="ARBA" id="ARBA00022448"/>
    </source>
</evidence>
<reference evidence="8 9" key="1">
    <citation type="submission" date="2016-08" db="EMBL/GenBank/DDBJ databases">
        <title>Draft genome sequence of allopolyploid Zygosaccharomyces rouxii.</title>
        <authorList>
            <person name="Watanabe J."/>
            <person name="Uehara K."/>
            <person name="Mogi Y."/>
            <person name="Tsukioka Y."/>
        </authorList>
    </citation>
    <scope>NUCLEOTIDE SEQUENCE [LARGE SCALE GENOMIC DNA]</scope>
    <source>
        <strain evidence="8 9">NBRC 110957</strain>
    </source>
</reference>
<dbReference type="GO" id="GO:0000055">
    <property type="term" value="P:ribosomal large subunit export from nucleus"/>
    <property type="evidence" value="ECO:0007669"/>
    <property type="project" value="EnsemblFungi"/>
</dbReference>
<protein>
    <recommendedName>
        <fullName evidence="10">Nucleoporin Nup82</fullName>
    </recommendedName>
</protein>
<sequence>MSIGSHSIFKRASGSSKRFLCTSQDGSKVVIYQDSSIRWCNAFDSKYEFMLLEPTIEDVEHVVLSPTGTLLLLYNSREVRIVEIPWGYSQVSYEGFQKFRYSVDSRQDPLIKKVLFHPLAYREHCIVILKTDNTIHLLDRYYPYDKQPKLLVLNQHDGAFGMEGLVTDIESITFSQDGLTLYALSVAEGCDIYAFYPCLPCSIEIDSHKLDLLMHKSLVQYENLSVETPDATKRNTIKQFQFISKLRQGLENDQTKIDIPMDWLRVRGQGPFTIAPFPDRYYDRTAVQLKILPIGANNDLLLMSFDDGTIVVLYQDLELTMCWDSKGYSYNNSLVLVESIRLERGELVLKQGTLSQFFVLGGTSDIYLVDTSPWSKILSNCIDNSDLEPIADLQFKSEISKIEGVSQIDSYAMWKKDTEPKDVFVSKDTVFVKSTAVNDQPSTVKDEKKANVDIPRYEVALNQPMSEILSLNASFQTEAKKPLSKLVEPSKRQTKLNNESNEEQLEILTTVSKEFLQKIVKAQALGFNLHNRCLEQQYELTRQLQYSSEILSKQDKLRSKAQSQSSECESKIQRQDKLLQRFNSLSEKLGRINESPKFREMNITDKEMAWFKEIRNQVLVFNQYVHHQKNQQDQLRYLQKELENISLEDKDVGEKSKSEWTELLSILESDTKIIKECNNQLAHASSEVGFST</sequence>
<dbReference type="PANTHER" id="PTHR13257">
    <property type="entry name" value="NUCLEOPORIN NUP84-RELATED"/>
    <property type="match status" value="1"/>
</dbReference>
<keyword evidence="3" id="KW-0509">mRNA transport</keyword>
<dbReference type="GO" id="GO:0017056">
    <property type="term" value="F:structural constituent of nuclear pore"/>
    <property type="evidence" value="ECO:0007669"/>
    <property type="project" value="InterPro"/>
</dbReference>
<evidence type="ECO:0000256" key="5">
    <source>
        <dbReference type="ARBA" id="ARBA00023010"/>
    </source>
</evidence>
<dbReference type="GO" id="GO:0006606">
    <property type="term" value="P:protein import into nucleus"/>
    <property type="evidence" value="ECO:0007669"/>
    <property type="project" value="EnsemblFungi"/>
</dbReference>
<keyword evidence="5" id="KW-0811">Translocation</keyword>
<evidence type="ECO:0000256" key="7">
    <source>
        <dbReference type="ARBA" id="ARBA00023242"/>
    </source>
</evidence>
<keyword evidence="6" id="KW-0906">Nuclear pore complex</keyword>
<dbReference type="EMBL" id="BDGX01000030">
    <property type="protein sequence ID" value="GAV51452.1"/>
    <property type="molecule type" value="Genomic_DNA"/>
</dbReference>
<keyword evidence="7" id="KW-0539">Nucleus</keyword>
<dbReference type="InterPro" id="IPR037700">
    <property type="entry name" value="NUP88/NUP82"/>
</dbReference>
<comment type="subcellular location">
    <subcellularLocation>
        <location evidence="1">Nucleus</location>
        <location evidence="1">Nuclear pore complex</location>
    </subcellularLocation>
</comment>
<gene>
    <name evidence="8" type="ORF">ZYGR_0AD06350</name>
</gene>
<evidence type="ECO:0008006" key="10">
    <source>
        <dbReference type="Google" id="ProtNLM"/>
    </source>
</evidence>
<dbReference type="GO" id="GO:0006611">
    <property type="term" value="P:protein export from nucleus"/>
    <property type="evidence" value="ECO:0007669"/>
    <property type="project" value="EnsemblFungi"/>
</dbReference>
<dbReference type="GO" id="GO:0005829">
    <property type="term" value="C:cytosol"/>
    <property type="evidence" value="ECO:0007669"/>
    <property type="project" value="EnsemblFungi"/>
</dbReference>
<dbReference type="GO" id="GO:0006406">
    <property type="term" value="P:mRNA export from nucleus"/>
    <property type="evidence" value="ECO:0007669"/>
    <property type="project" value="EnsemblFungi"/>
</dbReference>
<dbReference type="PANTHER" id="PTHR13257:SF0">
    <property type="entry name" value="NUCLEAR PORE COMPLEX PROTEIN NUP88"/>
    <property type="match status" value="1"/>
</dbReference>
<dbReference type="SUPFAM" id="SSF82171">
    <property type="entry name" value="DPP6 N-terminal domain-like"/>
    <property type="match status" value="1"/>
</dbReference>
<accession>A0A1Q3A6X3</accession>
<proteinExistence type="predicted"/>
<evidence type="ECO:0000313" key="9">
    <source>
        <dbReference type="Proteomes" id="UP000187013"/>
    </source>
</evidence>
<comment type="caution">
    <text evidence="8">The sequence shown here is derived from an EMBL/GenBank/DDBJ whole genome shotgun (WGS) entry which is preliminary data.</text>
</comment>
<evidence type="ECO:0000256" key="6">
    <source>
        <dbReference type="ARBA" id="ARBA00023132"/>
    </source>
</evidence>
<evidence type="ECO:0000256" key="1">
    <source>
        <dbReference type="ARBA" id="ARBA00004567"/>
    </source>
</evidence>
<dbReference type="OrthoDB" id="341482at2759"/>
<dbReference type="AlphaFoldDB" id="A0A1Q3A6X3"/>
<dbReference type="eggNOG" id="ENOG502T8MV">
    <property type="taxonomic scope" value="Eukaryota"/>
</dbReference>
<dbReference type="OMA" id="KRNVIKQ"/>
<keyword evidence="2" id="KW-0813">Transport</keyword>